<dbReference type="RefSeq" id="WP_121145277.1">
    <property type="nucleotide sequence ID" value="NZ_RBWY01000003.1"/>
</dbReference>
<dbReference type="EMBL" id="RBWY01000003">
    <property type="protein sequence ID" value="RKS85120.1"/>
    <property type="molecule type" value="Genomic_DNA"/>
</dbReference>
<feature type="domain" description="Fimbrial-type adhesion" evidence="6">
    <location>
        <begin position="54"/>
        <end position="210"/>
    </location>
</feature>
<dbReference type="OrthoDB" id="6466218at2"/>
<dbReference type="PROSITE" id="PS51257">
    <property type="entry name" value="PROKAR_LIPOPROTEIN"/>
    <property type="match status" value="1"/>
</dbReference>
<dbReference type="GO" id="GO:0043709">
    <property type="term" value="P:cell adhesion involved in single-species biofilm formation"/>
    <property type="evidence" value="ECO:0007669"/>
    <property type="project" value="TreeGrafter"/>
</dbReference>
<evidence type="ECO:0000256" key="3">
    <source>
        <dbReference type="ARBA" id="ARBA00022729"/>
    </source>
</evidence>
<keyword evidence="4" id="KW-0281">Fimbrium</keyword>
<comment type="caution">
    <text evidence="7">The sequence shown here is derived from an EMBL/GenBank/DDBJ whole genome shotgun (WGS) entry which is preliminary data.</text>
</comment>
<dbReference type="GO" id="GO:0009289">
    <property type="term" value="C:pilus"/>
    <property type="evidence" value="ECO:0007669"/>
    <property type="project" value="UniProtKB-SubCell"/>
</dbReference>
<dbReference type="Proteomes" id="UP000278542">
    <property type="component" value="Unassembled WGS sequence"/>
</dbReference>
<evidence type="ECO:0000313" key="8">
    <source>
        <dbReference type="Proteomes" id="UP000278542"/>
    </source>
</evidence>
<evidence type="ECO:0000256" key="1">
    <source>
        <dbReference type="ARBA" id="ARBA00004561"/>
    </source>
</evidence>
<sequence length="210" mass="22846">MQVKKRLSERVFFGILTLAACSAFYVSADSFSDSSWRQPVNDLGLDGKLGTLYVHGTLTESACRLSMDSAYQVIDLGNASTAQLQYVGDKGHAVPFDINLLDCVRSDIKMENFHNGTTTWSVIQPAVKVRFLAPTITNNSTVVQVLGAKGLGLQITTPNGEAVPIGIATPPHLLSLNNNRLMYYVTPIRVATSLEAGQYSAVINFELIYD</sequence>
<evidence type="ECO:0000259" key="6">
    <source>
        <dbReference type="Pfam" id="PF00419"/>
    </source>
</evidence>
<evidence type="ECO:0000313" key="7">
    <source>
        <dbReference type="EMBL" id="RKS85120.1"/>
    </source>
</evidence>
<dbReference type="AlphaFoldDB" id="A0A495RCW5"/>
<dbReference type="InterPro" id="IPR050263">
    <property type="entry name" value="Bact_Fimbrial_Adh_Pro"/>
</dbReference>
<keyword evidence="8" id="KW-1185">Reference proteome</keyword>
<evidence type="ECO:0000256" key="5">
    <source>
        <dbReference type="SAM" id="SignalP"/>
    </source>
</evidence>
<dbReference type="Pfam" id="PF00419">
    <property type="entry name" value="Fimbrial"/>
    <property type="match status" value="1"/>
</dbReference>
<organism evidence="7 8">
    <name type="scientific">Orbus hercynius</name>
    <dbReference type="NCBI Taxonomy" id="593135"/>
    <lineage>
        <taxon>Bacteria</taxon>
        <taxon>Pseudomonadati</taxon>
        <taxon>Pseudomonadota</taxon>
        <taxon>Gammaproteobacteria</taxon>
        <taxon>Orbales</taxon>
        <taxon>Orbaceae</taxon>
        <taxon>Orbus</taxon>
    </lineage>
</organism>
<gene>
    <name evidence="7" type="ORF">DES39_1629</name>
</gene>
<dbReference type="PANTHER" id="PTHR33420">
    <property type="entry name" value="FIMBRIAL SUBUNIT ELFA-RELATED"/>
    <property type="match status" value="1"/>
</dbReference>
<feature type="signal peptide" evidence="5">
    <location>
        <begin position="1"/>
        <end position="28"/>
    </location>
</feature>
<evidence type="ECO:0000256" key="2">
    <source>
        <dbReference type="ARBA" id="ARBA00006671"/>
    </source>
</evidence>
<dbReference type="InterPro" id="IPR008966">
    <property type="entry name" value="Adhesion_dom_sf"/>
</dbReference>
<dbReference type="InterPro" id="IPR000259">
    <property type="entry name" value="Adhesion_dom_fimbrial"/>
</dbReference>
<protein>
    <submittedName>
        <fullName evidence="7">Type 1 fimbria pilin</fullName>
    </submittedName>
</protein>
<feature type="chain" id="PRO_5019795362" evidence="5">
    <location>
        <begin position="29"/>
        <end position="210"/>
    </location>
</feature>
<accession>A0A495RCW5</accession>
<name>A0A495RCW5_9GAMM</name>
<comment type="similarity">
    <text evidence="2">Belongs to the fimbrial protein family.</text>
</comment>
<dbReference type="Gene3D" id="2.60.40.1090">
    <property type="entry name" value="Fimbrial-type adhesion domain"/>
    <property type="match status" value="1"/>
</dbReference>
<reference evidence="7 8" key="1">
    <citation type="submission" date="2018-10" db="EMBL/GenBank/DDBJ databases">
        <title>Genomic Encyclopedia of Type Strains, Phase IV (KMG-IV): sequencing the most valuable type-strain genomes for metagenomic binning, comparative biology and taxonomic classification.</title>
        <authorList>
            <person name="Goeker M."/>
        </authorList>
    </citation>
    <scope>NUCLEOTIDE SEQUENCE [LARGE SCALE GENOMIC DNA]</scope>
    <source>
        <strain evidence="7 8">DSM 22228</strain>
    </source>
</reference>
<dbReference type="SUPFAM" id="SSF49401">
    <property type="entry name" value="Bacterial adhesins"/>
    <property type="match status" value="1"/>
</dbReference>
<dbReference type="InterPro" id="IPR036937">
    <property type="entry name" value="Adhesion_dom_fimbrial_sf"/>
</dbReference>
<evidence type="ECO:0000256" key="4">
    <source>
        <dbReference type="ARBA" id="ARBA00023263"/>
    </source>
</evidence>
<comment type="subcellular location">
    <subcellularLocation>
        <location evidence="1">Fimbrium</location>
    </subcellularLocation>
</comment>
<dbReference type="PANTHER" id="PTHR33420:SF3">
    <property type="entry name" value="FIMBRIAL SUBUNIT ELFA"/>
    <property type="match status" value="1"/>
</dbReference>
<keyword evidence="3 5" id="KW-0732">Signal</keyword>
<proteinExistence type="inferred from homology"/>